<reference evidence="10 11" key="1">
    <citation type="journal article" date="2017" name="Curr. Biol.">
        <title>Genome architecture and evolution of a unichromosomal asexual nematode.</title>
        <authorList>
            <person name="Fradin H."/>
            <person name="Zegar C."/>
            <person name="Gutwein M."/>
            <person name="Lucas J."/>
            <person name="Kovtun M."/>
            <person name="Corcoran D."/>
            <person name="Baugh L.R."/>
            <person name="Kiontke K."/>
            <person name="Gunsalus K."/>
            <person name="Fitch D.H."/>
            <person name="Piano F."/>
        </authorList>
    </citation>
    <scope>NUCLEOTIDE SEQUENCE [LARGE SCALE GENOMIC DNA]</scope>
    <source>
        <strain evidence="10">PF1309</strain>
    </source>
</reference>
<dbReference type="PANTHER" id="PTHR43563:SF18">
    <property type="entry name" value="AMINE OXIDASE DOMAIN-CONTAINING PROTEIN"/>
    <property type="match status" value="1"/>
</dbReference>
<evidence type="ECO:0000256" key="1">
    <source>
        <dbReference type="ARBA" id="ARBA00001974"/>
    </source>
</evidence>
<dbReference type="InterPro" id="IPR036188">
    <property type="entry name" value="FAD/NAD-bd_sf"/>
</dbReference>
<feature type="region of interest" description="Disordered" evidence="8">
    <location>
        <begin position="638"/>
        <end position="657"/>
    </location>
</feature>
<feature type="compositionally biased region" description="Low complexity" evidence="8">
    <location>
        <begin position="563"/>
        <end position="576"/>
    </location>
</feature>
<name>A0A2A2J8N0_9BILA</name>
<feature type="compositionally biased region" description="Low complexity" evidence="8">
    <location>
        <begin position="703"/>
        <end position="716"/>
    </location>
</feature>
<dbReference type="InterPro" id="IPR002937">
    <property type="entry name" value="Amino_oxidase"/>
</dbReference>
<dbReference type="GO" id="GO:0005741">
    <property type="term" value="C:mitochondrial outer membrane"/>
    <property type="evidence" value="ECO:0007669"/>
    <property type="project" value="UniProtKB-SubCell"/>
</dbReference>
<feature type="binding site" evidence="6">
    <location>
        <position position="59"/>
    </location>
    <ligand>
        <name>FAD</name>
        <dbReference type="ChEBI" id="CHEBI:57692"/>
    </ligand>
</feature>
<dbReference type="PRINTS" id="PR00757">
    <property type="entry name" value="AMINEOXDASEF"/>
</dbReference>
<evidence type="ECO:0000256" key="8">
    <source>
        <dbReference type="SAM" id="MobiDB-lite"/>
    </source>
</evidence>
<organism evidence="10 11">
    <name type="scientific">Diploscapter pachys</name>
    <dbReference type="NCBI Taxonomy" id="2018661"/>
    <lineage>
        <taxon>Eukaryota</taxon>
        <taxon>Metazoa</taxon>
        <taxon>Ecdysozoa</taxon>
        <taxon>Nematoda</taxon>
        <taxon>Chromadorea</taxon>
        <taxon>Rhabditida</taxon>
        <taxon>Rhabditina</taxon>
        <taxon>Rhabditomorpha</taxon>
        <taxon>Rhabditoidea</taxon>
        <taxon>Rhabditidae</taxon>
        <taxon>Diploscapter</taxon>
    </lineage>
</organism>
<dbReference type="Pfam" id="PF01593">
    <property type="entry name" value="Amino_oxidase"/>
    <property type="match status" value="1"/>
</dbReference>
<gene>
    <name evidence="10" type="ORF">WR25_13950</name>
</gene>
<dbReference type="SUPFAM" id="SSF54373">
    <property type="entry name" value="FAD-linked reductases, C-terminal domain"/>
    <property type="match status" value="1"/>
</dbReference>
<feature type="region of interest" description="Disordered" evidence="8">
    <location>
        <begin position="557"/>
        <end position="585"/>
    </location>
</feature>
<comment type="caution">
    <text evidence="10">The sequence shown here is derived from an EMBL/GenBank/DDBJ whole genome shotgun (WGS) entry which is preliminary data.</text>
</comment>
<dbReference type="SUPFAM" id="SSF51905">
    <property type="entry name" value="FAD/NAD(P)-binding domain"/>
    <property type="match status" value="1"/>
</dbReference>
<keyword evidence="7" id="KW-0285">Flavoprotein</keyword>
<dbReference type="OrthoDB" id="7777654at2759"/>
<comment type="subcellular location">
    <subcellularLocation>
        <location evidence="2">Mitochondrion outer membrane</location>
        <topology evidence="2">Single-pass type IV membrane protein</topology>
        <orientation evidence="2">Cytoplasmic side</orientation>
    </subcellularLocation>
</comment>
<dbReference type="GO" id="GO:0097621">
    <property type="term" value="F:monoamine oxidase activity"/>
    <property type="evidence" value="ECO:0007669"/>
    <property type="project" value="UniProtKB-EC"/>
</dbReference>
<dbReference type="STRING" id="2018661.A0A2A2J8N0"/>
<evidence type="ECO:0000256" key="3">
    <source>
        <dbReference type="ARBA" id="ARBA00005995"/>
    </source>
</evidence>
<comment type="catalytic activity">
    <reaction evidence="5">
        <text>a secondary aliphatic amine + O2 + H2O = a primary amine + an aldehyde + H2O2</text>
        <dbReference type="Rhea" id="RHEA:26414"/>
        <dbReference type="ChEBI" id="CHEBI:15377"/>
        <dbReference type="ChEBI" id="CHEBI:15379"/>
        <dbReference type="ChEBI" id="CHEBI:16240"/>
        <dbReference type="ChEBI" id="CHEBI:17478"/>
        <dbReference type="ChEBI" id="CHEBI:58855"/>
        <dbReference type="ChEBI" id="CHEBI:65296"/>
        <dbReference type="EC" id="1.4.3.4"/>
    </reaction>
</comment>
<feature type="region of interest" description="Disordered" evidence="8">
    <location>
        <begin position="605"/>
        <end position="627"/>
    </location>
</feature>
<feature type="domain" description="Amine oxidase" evidence="9">
    <location>
        <begin position="58"/>
        <end position="487"/>
    </location>
</feature>
<feature type="compositionally biased region" description="Polar residues" evidence="8">
    <location>
        <begin position="605"/>
        <end position="616"/>
    </location>
</feature>
<protein>
    <recommendedName>
        <fullName evidence="7">Amine oxidase</fullName>
        <ecNumber evidence="7">1.4.3.-</ecNumber>
    </recommendedName>
</protein>
<dbReference type="InterPro" id="IPR001613">
    <property type="entry name" value="Flavin_amine_oxidase"/>
</dbReference>
<comment type="cofactor">
    <cofactor evidence="1 7">
        <name>FAD</name>
        <dbReference type="ChEBI" id="CHEBI:57692"/>
    </cofactor>
</comment>
<dbReference type="EC" id="1.4.3.-" evidence="7"/>
<feature type="region of interest" description="Disordered" evidence="8">
    <location>
        <begin position="699"/>
        <end position="734"/>
    </location>
</feature>
<evidence type="ECO:0000256" key="7">
    <source>
        <dbReference type="RuleBase" id="RU362067"/>
    </source>
</evidence>
<dbReference type="PANTHER" id="PTHR43563">
    <property type="entry name" value="AMINE OXIDASE"/>
    <property type="match status" value="1"/>
</dbReference>
<dbReference type="InterPro" id="IPR050703">
    <property type="entry name" value="Flavin_MAO"/>
</dbReference>
<feature type="binding site" evidence="6">
    <location>
        <begin position="80"/>
        <end position="81"/>
    </location>
    <ligand>
        <name>FAD</name>
        <dbReference type="ChEBI" id="CHEBI:57692"/>
    </ligand>
</feature>
<feature type="binding site" evidence="6">
    <location>
        <position position="464"/>
    </location>
    <ligand>
        <name>FAD</name>
        <dbReference type="ChEBI" id="CHEBI:57692"/>
    </ligand>
</feature>
<comment type="similarity">
    <text evidence="3 7">Belongs to the flavin monoamine oxidase family.</text>
</comment>
<dbReference type="Proteomes" id="UP000218231">
    <property type="component" value="Unassembled WGS sequence"/>
</dbReference>
<evidence type="ECO:0000256" key="6">
    <source>
        <dbReference type="PIRSR" id="PIRSR601613-1"/>
    </source>
</evidence>
<evidence type="ECO:0000256" key="2">
    <source>
        <dbReference type="ARBA" id="ARBA00004362"/>
    </source>
</evidence>
<dbReference type="GO" id="GO:0008131">
    <property type="term" value="F:primary methylamine oxidase activity"/>
    <property type="evidence" value="ECO:0007669"/>
    <property type="project" value="UniProtKB-ARBA"/>
</dbReference>
<dbReference type="EMBL" id="LIAE01010607">
    <property type="protein sequence ID" value="PAV58007.1"/>
    <property type="molecule type" value="Genomic_DNA"/>
</dbReference>
<evidence type="ECO:0000256" key="5">
    <source>
        <dbReference type="ARBA" id="ARBA00048448"/>
    </source>
</evidence>
<sequence>MPFQGFGMDLRLTVVGLFFHFLHLFHLFPAVFPQTSFPISRENREGQVYDVIIVGAGLTGLTAARQLRATHPRASVIILEARGTVGGRIRAKSMTTATGDVWIDYGAQFISPNHKEIINLAKEVNLEFFPQANCGERATYFERKKQRAKRAINWSQNLSTRPTFAELVQSPDSLPLANQTVNQFVQSSIQTQPDADAINRLLQTFYDAPSETISALQLPITTSSDNTTVAELLRNLGHGKGMLLDKGMFQLTQQLADGMHIRYSEPVLEINELANPVQVRTTQAVYSAKQVIVTAPLVTLPNIRFNPPLNQSFANLIDSYKPTGFAYYFVMTYEIAFWRNQGKSGQVIFTSDNGPIAWLTTFDMGYGPGCGQIRGQTGILWGIAHFNYNLSEDGRHNQYVQIIAKIMQNTDFAPLDVSDSQLSADPFARGSVGVFKPGFDIGLLEFLKGYYTNSQQNVYFASSELSNTSTGMMNGAVISGKLVADAVSEKLAATKFENALQKDIPISGEQHFVYHTSTHYPPGIVSDETESSTPHSYPLQASTPFVYQTSSHYSPDIIDGTRDNQQNDPINQNDNPVTPFPYHTSSHYPKLANLETSTFDHFSFGNRKTPSSSPNMESHDAEFDNSGYGEIDQTLRILNNDQRPRSPGTEPSTMSPESAANFQFHYETSSVNPKIENLETSTMHHFSFGNLGDNSGTRLHFDSAPSSSQASSNGNSFHYETSTHYPPSSDPTRNDQFYHFSMGNIEDPLPTSVITQHVYRTPVQPSENNNDNVGEELKKLADEAPTTDKLTLAQKLLSLAQRLIESIKSLQSS</sequence>
<keyword evidence="4 7" id="KW-0560">Oxidoreductase</keyword>
<evidence type="ECO:0000259" key="9">
    <source>
        <dbReference type="Pfam" id="PF01593"/>
    </source>
</evidence>
<dbReference type="Gene3D" id="3.50.50.60">
    <property type="entry name" value="FAD/NAD(P)-binding domain"/>
    <property type="match status" value="1"/>
</dbReference>
<keyword evidence="11" id="KW-1185">Reference proteome</keyword>
<evidence type="ECO:0000256" key="4">
    <source>
        <dbReference type="ARBA" id="ARBA00023002"/>
    </source>
</evidence>
<evidence type="ECO:0000313" key="10">
    <source>
        <dbReference type="EMBL" id="PAV58007.1"/>
    </source>
</evidence>
<keyword evidence="7" id="KW-0274">FAD</keyword>
<evidence type="ECO:0000313" key="11">
    <source>
        <dbReference type="Proteomes" id="UP000218231"/>
    </source>
</evidence>
<dbReference type="AlphaFoldDB" id="A0A2A2J8N0"/>
<feature type="binding site" evidence="6">
    <location>
        <position position="267"/>
    </location>
    <ligand>
        <name>FAD</name>
        <dbReference type="ChEBI" id="CHEBI:57692"/>
    </ligand>
</feature>
<proteinExistence type="inferred from homology"/>
<accession>A0A2A2J8N0</accession>
<feature type="compositionally biased region" description="Polar residues" evidence="8">
    <location>
        <begin position="718"/>
        <end position="734"/>
    </location>
</feature>